<feature type="compositionally biased region" description="Polar residues" evidence="1">
    <location>
        <begin position="412"/>
        <end position="437"/>
    </location>
</feature>
<feature type="compositionally biased region" description="Basic and acidic residues" evidence="1">
    <location>
        <begin position="84"/>
        <end position="93"/>
    </location>
</feature>
<feature type="region of interest" description="Disordered" evidence="1">
    <location>
        <begin position="338"/>
        <end position="503"/>
    </location>
</feature>
<feature type="compositionally biased region" description="Basic and acidic residues" evidence="1">
    <location>
        <begin position="1013"/>
        <end position="1025"/>
    </location>
</feature>
<feature type="compositionally biased region" description="Acidic residues" evidence="1">
    <location>
        <begin position="43"/>
        <end position="59"/>
    </location>
</feature>
<feature type="compositionally biased region" description="Low complexity" evidence="1">
    <location>
        <begin position="1283"/>
        <end position="1296"/>
    </location>
</feature>
<gene>
    <name evidence="2" type="ORF">BJ508DRAFT_333526</name>
</gene>
<evidence type="ECO:0000256" key="1">
    <source>
        <dbReference type="SAM" id="MobiDB-lite"/>
    </source>
</evidence>
<feature type="region of interest" description="Disordered" evidence="1">
    <location>
        <begin position="1"/>
        <end position="225"/>
    </location>
</feature>
<feature type="region of interest" description="Disordered" evidence="1">
    <location>
        <begin position="1423"/>
        <end position="1481"/>
    </location>
</feature>
<feature type="compositionally biased region" description="Basic and acidic residues" evidence="1">
    <location>
        <begin position="60"/>
        <end position="73"/>
    </location>
</feature>
<feature type="compositionally biased region" description="Basic and acidic residues" evidence="1">
    <location>
        <begin position="465"/>
        <end position="479"/>
    </location>
</feature>
<feature type="compositionally biased region" description="Acidic residues" evidence="1">
    <location>
        <begin position="8"/>
        <end position="31"/>
    </location>
</feature>
<dbReference type="EMBL" id="ML119804">
    <property type="protein sequence ID" value="RPA74009.1"/>
    <property type="molecule type" value="Genomic_DNA"/>
</dbReference>
<feature type="compositionally biased region" description="Polar residues" evidence="1">
    <location>
        <begin position="1162"/>
        <end position="1174"/>
    </location>
</feature>
<feature type="compositionally biased region" description="Polar residues" evidence="1">
    <location>
        <begin position="155"/>
        <end position="174"/>
    </location>
</feature>
<feature type="compositionally biased region" description="Basic and acidic residues" evidence="1">
    <location>
        <begin position="32"/>
        <end position="42"/>
    </location>
</feature>
<feature type="compositionally biased region" description="Basic residues" evidence="1">
    <location>
        <begin position="199"/>
        <end position="208"/>
    </location>
</feature>
<accession>A0A3N4HJH7</accession>
<feature type="compositionally biased region" description="Basic and acidic residues" evidence="1">
    <location>
        <begin position="1054"/>
        <end position="1065"/>
    </location>
</feature>
<feature type="compositionally biased region" description="Basic and acidic residues" evidence="1">
    <location>
        <begin position="141"/>
        <end position="152"/>
    </location>
</feature>
<evidence type="ECO:0000313" key="3">
    <source>
        <dbReference type="Proteomes" id="UP000275078"/>
    </source>
</evidence>
<protein>
    <submittedName>
        <fullName evidence="2">Uncharacterized protein</fullName>
    </submittedName>
</protein>
<feature type="compositionally biased region" description="Basic and acidic residues" evidence="1">
    <location>
        <begin position="216"/>
        <end position="225"/>
    </location>
</feature>
<proteinExistence type="predicted"/>
<keyword evidence="3" id="KW-1185">Reference proteome</keyword>
<dbReference type="Proteomes" id="UP000275078">
    <property type="component" value="Unassembled WGS sequence"/>
</dbReference>
<feature type="compositionally biased region" description="Low complexity" evidence="1">
    <location>
        <begin position="1267"/>
        <end position="1276"/>
    </location>
</feature>
<feature type="compositionally biased region" description="Basic residues" evidence="1">
    <location>
        <begin position="1143"/>
        <end position="1154"/>
    </location>
</feature>
<feature type="compositionally biased region" description="Low complexity" evidence="1">
    <location>
        <begin position="904"/>
        <end position="916"/>
    </location>
</feature>
<feature type="compositionally biased region" description="Polar residues" evidence="1">
    <location>
        <begin position="978"/>
        <end position="1007"/>
    </location>
</feature>
<feature type="region of interest" description="Disordered" evidence="1">
    <location>
        <begin position="855"/>
        <end position="920"/>
    </location>
</feature>
<feature type="region of interest" description="Disordered" evidence="1">
    <location>
        <begin position="953"/>
        <end position="1225"/>
    </location>
</feature>
<reference evidence="2 3" key="1">
    <citation type="journal article" date="2018" name="Nat. Ecol. Evol.">
        <title>Pezizomycetes genomes reveal the molecular basis of ectomycorrhizal truffle lifestyle.</title>
        <authorList>
            <person name="Murat C."/>
            <person name="Payen T."/>
            <person name="Noel B."/>
            <person name="Kuo A."/>
            <person name="Morin E."/>
            <person name="Chen J."/>
            <person name="Kohler A."/>
            <person name="Krizsan K."/>
            <person name="Balestrini R."/>
            <person name="Da Silva C."/>
            <person name="Montanini B."/>
            <person name="Hainaut M."/>
            <person name="Levati E."/>
            <person name="Barry K.W."/>
            <person name="Belfiori B."/>
            <person name="Cichocki N."/>
            <person name="Clum A."/>
            <person name="Dockter R.B."/>
            <person name="Fauchery L."/>
            <person name="Guy J."/>
            <person name="Iotti M."/>
            <person name="Le Tacon F."/>
            <person name="Lindquist E.A."/>
            <person name="Lipzen A."/>
            <person name="Malagnac F."/>
            <person name="Mello A."/>
            <person name="Molinier V."/>
            <person name="Miyauchi S."/>
            <person name="Poulain J."/>
            <person name="Riccioni C."/>
            <person name="Rubini A."/>
            <person name="Sitrit Y."/>
            <person name="Splivallo R."/>
            <person name="Traeger S."/>
            <person name="Wang M."/>
            <person name="Zifcakova L."/>
            <person name="Wipf D."/>
            <person name="Zambonelli A."/>
            <person name="Paolocci F."/>
            <person name="Nowrousian M."/>
            <person name="Ottonello S."/>
            <person name="Baldrian P."/>
            <person name="Spatafora J.W."/>
            <person name="Henrissat B."/>
            <person name="Nagy L.G."/>
            <person name="Aury J.M."/>
            <person name="Wincker P."/>
            <person name="Grigoriev I.V."/>
            <person name="Bonfante P."/>
            <person name="Martin F.M."/>
        </authorList>
    </citation>
    <scope>NUCLEOTIDE SEQUENCE [LARGE SCALE GENOMIC DNA]</scope>
    <source>
        <strain evidence="2 3">RN42</strain>
    </source>
</reference>
<evidence type="ECO:0000313" key="2">
    <source>
        <dbReference type="EMBL" id="RPA74009.1"/>
    </source>
</evidence>
<feature type="compositionally biased region" description="Low complexity" evidence="1">
    <location>
        <begin position="615"/>
        <end position="626"/>
    </location>
</feature>
<sequence length="1509" mass="165087">MPPRNPYIDDEAEEVGGSDCSEHEEGDEQPAMDDKEFDHFINDETESEDGSSSETDSDFEESKKEAPPEKKQDQGLAKVGGKTLDTRGQKPKPEQVPAVGEFLSKCQQIIDEPYPGADDDQSSSPAKDLTELTPPPTTPALDDKAPADKPHGSEPPQTENQGHSSRHVSQAQSRRSFDGEDTNHDGEKPAHPEGDGSTKKKSKKRKRNKKDDEEDREKRRQLEKSRQFDLDDEKLIVRRRLRGRFNKERRSPGEVERDAIRIAFGFKNHREVCRFRKELRGVIGEHVDITSAWSYHDEESLTKAINAAYKHFHPQNPSWTVGMFRKIIVLQLRDSSKNDTFKSNGYTSRTQQYPPRAPRRGRLYYGSTTTVSPTERPGAARTKPSITNRDAASEAGDDDDSSADGDARKSRTLSPGRNEQKKPSPTLTEVRSTQSRAGSLDGEDTQSHDGSETAGYTQSRAGSLDARDTQPHAGSERQPAHGVEGSIEPPRPSKFQPQTPLSTKVPEAIPEQRLAMDRYNDELYGKAKDCGHKKTCSSGDAPVPSMVFDIFKEKGEPQSSNATLSNSLPVVRQRLESSPFYLKPLPPQVVEGNIGSSQTYASEKRMGRVPFWKDSSPSSHMSVSRSAQRSSRPPVTFQAPPPPPAVLRVEFLKSPYDLTPIVAFSVSLFRQNTLAQFLVSVNEHLEHAGEECFDMKHVKLLYVPMRNFSRVLATAGPSWHVCMNFRDIAHMFARFCENGGVYMTSCNTVDIMSGRLKDVLADEDLDMGYVRLIKLEKMDEDEDDDRPYTLEDLKAMEFHEKIACFNNQGDFLRSYEQQLSVEPEDPPSMPATPQKVRAARHLSVLPISGGIRKTRASSTLPLSRHASRAASMTPMAPSRTTPIRSDRSGGKKSTNMPPPPPGPSKSTPAKPPAGSARASMFPPESLRADAAVAAVSKLGTSTSTQNASARIENAGLGPRAVSSTPSPTHSVAPRDVSPSGSGDGRSNTGSTKASQQVGGHISSSQVSRVVDSPVRRIEPKAREGQQNRLATLMAQVQDPTVIHSSHDLPPLLSHDVDASKDETGRSSKSATRLKVPVPIQSGDAQELDPVSSAQSTDGKRQTLLRFPVVKKAPAAQSGMEYGPMSYAPKRSNSPANDDDTRPSNHRPHFTHIPKLRSYPMGLSNTNQSGYTSPTKKIPPLRVSPPPPHGQPGPGDKQHGLAPTSRGTAGRQGQAGSPLNPVPVLKPPKRYLISPEATVPIVEDPPIAPTVTIPPAESKARPVKHLHNPTATTTNPAAIPPTLQPATTTNPAAVPAPHQLATRTVSVRGKPTDLTTSETGILAASQSLQQPHLHYTRNVRRTLSIVNPAALAPIDNSFKDYVSAEEVCMREFGIDASLPDEKISKRKRVVRDAVEDWWETHGYTPSIVDMNWKQFAVDAIMRAKNAQPKKPKKSSGASSRPPLNVTPPPGSANPPKQQNRAGRPKARNRSPPKPPVNLQPTSDEIVVQFPSTKSKCKLSLSLCMFIANIV</sequence>
<feature type="compositionally biased region" description="Pro residues" evidence="1">
    <location>
        <begin position="1181"/>
        <end position="1190"/>
    </location>
</feature>
<feature type="compositionally biased region" description="Basic and acidic residues" evidence="1">
    <location>
        <begin position="175"/>
        <end position="198"/>
    </location>
</feature>
<name>A0A3N4HJH7_ASCIM</name>
<feature type="compositionally biased region" description="Polar residues" evidence="1">
    <location>
        <begin position="341"/>
        <end position="353"/>
    </location>
</feature>
<feature type="region of interest" description="Disordered" evidence="1">
    <location>
        <begin position="1252"/>
        <end position="1304"/>
    </location>
</feature>
<organism evidence="2 3">
    <name type="scientific">Ascobolus immersus RN42</name>
    <dbReference type="NCBI Taxonomy" id="1160509"/>
    <lineage>
        <taxon>Eukaryota</taxon>
        <taxon>Fungi</taxon>
        <taxon>Dikarya</taxon>
        <taxon>Ascomycota</taxon>
        <taxon>Pezizomycotina</taxon>
        <taxon>Pezizomycetes</taxon>
        <taxon>Pezizales</taxon>
        <taxon>Ascobolaceae</taxon>
        <taxon>Ascobolus</taxon>
    </lineage>
</organism>
<feature type="region of interest" description="Disordered" evidence="1">
    <location>
        <begin position="611"/>
        <end position="639"/>
    </location>
</feature>